<comment type="caution">
    <text evidence="3">The sequence shown here is derived from an EMBL/GenBank/DDBJ whole genome shotgun (WGS) entry which is preliminary data.</text>
</comment>
<dbReference type="InterPro" id="IPR001296">
    <property type="entry name" value="Glyco_trans_1"/>
</dbReference>
<dbReference type="CDD" id="cd03801">
    <property type="entry name" value="GT4_PimA-like"/>
    <property type="match status" value="1"/>
</dbReference>
<keyword evidence="4" id="KW-1185">Reference proteome</keyword>
<dbReference type="Proteomes" id="UP000588098">
    <property type="component" value="Unassembled WGS sequence"/>
</dbReference>
<dbReference type="Gene3D" id="3.40.50.2000">
    <property type="entry name" value="Glycogen Phosphorylase B"/>
    <property type="match status" value="1"/>
</dbReference>
<name>A0A7W9QE39_9ACTN</name>
<sequence>MAGILVVNERYFPDDELEPAQVGATSFSRSALRCLWNAGLSAGVILYKRAEELTEPQIDLTHRSGFRCATLRFNFDMGADTVSRAIAEAAARLCAAYGFSSRAMLYYQTDALLVFHPQELACCVTHHGPFVHDFVETFSARETAQAFGDAAKALHLFKHQELGVNSVRSNGRMFVLQHSQLQREYLISRGVDERRIRAIRPPIAPPTVSEPLRDERLRSFVEGAELLVFTAVARLDYFKNVELLVSGCVQARKQGVPLRILVVGDSAEDDVARQALRAHVPEELSAEFMAVGKLTKSQLYALFSLARSNGIFVCPSRYETLGITPLEAALSGVCTLMTDSEKVEARRFFPDAHRFLPSGDGLADAIGLAYASPSGVEQLGKELREAIATEISEENFERDTLSAWSYFSQSARQLDS</sequence>
<dbReference type="PANTHER" id="PTHR45947">
    <property type="entry name" value="SULFOQUINOVOSYL TRANSFERASE SQD2"/>
    <property type="match status" value="1"/>
</dbReference>
<protein>
    <submittedName>
        <fullName evidence="3">Glycosyltransferase involved in cell wall biosynthesis</fullName>
    </submittedName>
</protein>
<dbReference type="GO" id="GO:0016758">
    <property type="term" value="F:hexosyltransferase activity"/>
    <property type="evidence" value="ECO:0007669"/>
    <property type="project" value="TreeGrafter"/>
</dbReference>
<dbReference type="EMBL" id="JACHJL010000011">
    <property type="protein sequence ID" value="MBB5937342.1"/>
    <property type="molecule type" value="Genomic_DNA"/>
</dbReference>
<evidence type="ECO:0000313" key="4">
    <source>
        <dbReference type="Proteomes" id="UP000588098"/>
    </source>
</evidence>
<evidence type="ECO:0000256" key="1">
    <source>
        <dbReference type="ARBA" id="ARBA00022679"/>
    </source>
</evidence>
<proteinExistence type="predicted"/>
<gene>
    <name evidence="3" type="ORF">FHS42_004421</name>
</gene>
<dbReference type="InterPro" id="IPR050194">
    <property type="entry name" value="Glycosyltransferase_grp1"/>
</dbReference>
<accession>A0A7W9QE39</accession>
<reference evidence="3 4" key="1">
    <citation type="submission" date="2020-08" db="EMBL/GenBank/DDBJ databases">
        <title>Genomic Encyclopedia of Type Strains, Phase III (KMG-III): the genomes of soil and plant-associated and newly described type strains.</title>
        <authorList>
            <person name="Whitman W."/>
        </authorList>
    </citation>
    <scope>NUCLEOTIDE SEQUENCE [LARGE SCALE GENOMIC DNA]</scope>
    <source>
        <strain evidence="3 4">CECT 8305</strain>
    </source>
</reference>
<keyword evidence="1 3" id="KW-0808">Transferase</keyword>
<dbReference type="SUPFAM" id="SSF53756">
    <property type="entry name" value="UDP-Glycosyltransferase/glycogen phosphorylase"/>
    <property type="match status" value="1"/>
</dbReference>
<organism evidence="3 4">
    <name type="scientific">Streptomyces zagrosensis</name>
    <dbReference type="NCBI Taxonomy" id="1042984"/>
    <lineage>
        <taxon>Bacteria</taxon>
        <taxon>Bacillati</taxon>
        <taxon>Actinomycetota</taxon>
        <taxon>Actinomycetes</taxon>
        <taxon>Kitasatosporales</taxon>
        <taxon>Streptomycetaceae</taxon>
        <taxon>Streptomyces</taxon>
    </lineage>
</organism>
<dbReference type="AlphaFoldDB" id="A0A7W9QE39"/>
<feature type="domain" description="Glycosyl transferase family 1" evidence="2">
    <location>
        <begin position="227"/>
        <end position="341"/>
    </location>
</feature>
<dbReference type="RefSeq" id="WP_184574241.1">
    <property type="nucleotide sequence ID" value="NZ_JACHJL010000011.1"/>
</dbReference>
<evidence type="ECO:0000313" key="3">
    <source>
        <dbReference type="EMBL" id="MBB5937342.1"/>
    </source>
</evidence>
<dbReference type="PANTHER" id="PTHR45947:SF3">
    <property type="entry name" value="SULFOQUINOVOSYL TRANSFERASE SQD2"/>
    <property type="match status" value="1"/>
</dbReference>
<dbReference type="Pfam" id="PF00534">
    <property type="entry name" value="Glycos_transf_1"/>
    <property type="match status" value="1"/>
</dbReference>
<evidence type="ECO:0000259" key="2">
    <source>
        <dbReference type="Pfam" id="PF00534"/>
    </source>
</evidence>